<feature type="domain" description="UspA" evidence="3">
    <location>
        <begin position="7"/>
        <end position="141"/>
    </location>
</feature>
<dbReference type="GO" id="GO:0005737">
    <property type="term" value="C:cytoplasm"/>
    <property type="evidence" value="ECO:0007669"/>
    <property type="project" value="UniProtKB-SubCell"/>
</dbReference>
<evidence type="ECO:0000313" key="4">
    <source>
        <dbReference type="EMBL" id="QDT31098.1"/>
    </source>
</evidence>
<dbReference type="Pfam" id="PF00582">
    <property type="entry name" value="Usp"/>
    <property type="match status" value="1"/>
</dbReference>
<dbReference type="PIRSF" id="PIRSF006276">
    <property type="entry name" value="UspA"/>
    <property type="match status" value="1"/>
</dbReference>
<evidence type="ECO:0000256" key="2">
    <source>
        <dbReference type="PIRNR" id="PIRNR006276"/>
    </source>
</evidence>
<reference evidence="4 5" key="1">
    <citation type="submission" date="2019-02" db="EMBL/GenBank/DDBJ databases">
        <title>Deep-cultivation of Planctomycetes and their phenomic and genomic characterization uncovers novel biology.</title>
        <authorList>
            <person name="Wiegand S."/>
            <person name="Jogler M."/>
            <person name="Boedeker C."/>
            <person name="Pinto D."/>
            <person name="Vollmers J."/>
            <person name="Rivas-Marin E."/>
            <person name="Kohn T."/>
            <person name="Peeters S.H."/>
            <person name="Heuer A."/>
            <person name="Rast P."/>
            <person name="Oberbeckmann S."/>
            <person name="Bunk B."/>
            <person name="Jeske O."/>
            <person name="Meyerdierks A."/>
            <person name="Storesund J.E."/>
            <person name="Kallscheuer N."/>
            <person name="Luecker S."/>
            <person name="Lage O.M."/>
            <person name="Pohl T."/>
            <person name="Merkel B.J."/>
            <person name="Hornburger P."/>
            <person name="Mueller R.-W."/>
            <person name="Bruemmer F."/>
            <person name="Labrenz M."/>
            <person name="Spormann A.M."/>
            <person name="Op den Camp H."/>
            <person name="Overmann J."/>
            <person name="Amann R."/>
            <person name="Jetten M.S.M."/>
            <person name="Mascher T."/>
            <person name="Medema M.H."/>
            <person name="Devos D.P."/>
            <person name="Kaster A.-K."/>
            <person name="Ovreas L."/>
            <person name="Rohde M."/>
            <person name="Galperin M.Y."/>
            <person name="Jogler C."/>
        </authorList>
    </citation>
    <scope>NUCLEOTIDE SEQUENCE [LARGE SCALE GENOMIC DNA]</scope>
    <source>
        <strain evidence="4 5">Mal48</strain>
    </source>
</reference>
<dbReference type="SUPFAM" id="SSF52402">
    <property type="entry name" value="Adenine nucleotide alpha hydrolases-like"/>
    <property type="match status" value="1"/>
</dbReference>
<dbReference type="PRINTS" id="PR01438">
    <property type="entry name" value="UNVRSLSTRESS"/>
</dbReference>
<organism evidence="4 5">
    <name type="scientific">Thalassoglobus polymorphus</name>
    <dbReference type="NCBI Taxonomy" id="2527994"/>
    <lineage>
        <taxon>Bacteria</taxon>
        <taxon>Pseudomonadati</taxon>
        <taxon>Planctomycetota</taxon>
        <taxon>Planctomycetia</taxon>
        <taxon>Planctomycetales</taxon>
        <taxon>Planctomycetaceae</taxon>
        <taxon>Thalassoglobus</taxon>
    </lineage>
</organism>
<dbReference type="AlphaFoldDB" id="A0A517QHI9"/>
<dbReference type="Proteomes" id="UP000315724">
    <property type="component" value="Chromosome"/>
</dbReference>
<keyword evidence="2" id="KW-0963">Cytoplasm</keyword>
<dbReference type="InterPro" id="IPR014729">
    <property type="entry name" value="Rossmann-like_a/b/a_fold"/>
</dbReference>
<evidence type="ECO:0000256" key="1">
    <source>
        <dbReference type="ARBA" id="ARBA00008791"/>
    </source>
</evidence>
<dbReference type="RefSeq" id="WP_145195427.1">
    <property type="nucleotide sequence ID" value="NZ_CP036267.1"/>
</dbReference>
<protein>
    <recommendedName>
        <fullName evidence="2">Universal stress protein</fullName>
    </recommendedName>
</protein>
<evidence type="ECO:0000313" key="5">
    <source>
        <dbReference type="Proteomes" id="UP000315724"/>
    </source>
</evidence>
<sequence>MSNLKREKVVVPVDFSEESQNALSVAVEMAGDATKVHVIHVLPPLEAISPAVVWGELSDDTRKASVKEYATQFLLDHGAGGANLEVRVGSPGHEITTYANEVEADLIVISSHGYHGIKRMLLGSVAESVIRHAHCAVLVLRRQDAE</sequence>
<dbReference type="PANTHER" id="PTHR46268">
    <property type="entry name" value="STRESS RESPONSE PROTEIN NHAX"/>
    <property type="match status" value="1"/>
</dbReference>
<dbReference type="InterPro" id="IPR006016">
    <property type="entry name" value="UspA"/>
</dbReference>
<proteinExistence type="inferred from homology"/>
<dbReference type="CDD" id="cd00293">
    <property type="entry name" value="USP-like"/>
    <property type="match status" value="1"/>
</dbReference>
<gene>
    <name evidence="4" type="ORF">Mal48_03290</name>
</gene>
<keyword evidence="5" id="KW-1185">Reference proteome</keyword>
<dbReference type="InterPro" id="IPR006015">
    <property type="entry name" value="Universal_stress_UspA"/>
</dbReference>
<evidence type="ECO:0000259" key="3">
    <source>
        <dbReference type="Pfam" id="PF00582"/>
    </source>
</evidence>
<dbReference type="KEGG" id="tpol:Mal48_03290"/>
<dbReference type="EMBL" id="CP036267">
    <property type="protein sequence ID" value="QDT31098.1"/>
    <property type="molecule type" value="Genomic_DNA"/>
</dbReference>
<comment type="similarity">
    <text evidence="1 2">Belongs to the universal stress protein A family.</text>
</comment>
<name>A0A517QHI9_9PLAN</name>
<dbReference type="PANTHER" id="PTHR46268:SF6">
    <property type="entry name" value="UNIVERSAL STRESS PROTEIN UP12"/>
    <property type="match status" value="1"/>
</dbReference>
<comment type="subcellular location">
    <subcellularLocation>
        <location evidence="2">Cytoplasm</location>
    </subcellularLocation>
</comment>
<dbReference type="OrthoDB" id="9794782at2"/>
<dbReference type="Gene3D" id="3.40.50.620">
    <property type="entry name" value="HUPs"/>
    <property type="match status" value="1"/>
</dbReference>
<accession>A0A517QHI9</accession>